<dbReference type="AlphaFoldDB" id="A0A8J8CFF0"/>
<evidence type="ECO:0008006" key="3">
    <source>
        <dbReference type="Google" id="ProtNLM"/>
    </source>
</evidence>
<dbReference type="EMBL" id="JAACQH010000004">
    <property type="protein sequence ID" value="NCS90844.1"/>
    <property type="molecule type" value="Genomic_DNA"/>
</dbReference>
<sequence>MNSEIITAESVIEALPRILTERPDILYEVYAIIDKKFSTKDDLIRILIEIEKSREESNRRFEAMDRRFEAMDRRFEEAREESNRRFEVVDRRFEAMDRRFEEAREESNKRFEAMDRRFEAMDRRFEEAREESNRRFEVVDRRFEAMDRRFEEAREESNKRFETVDRRFEELIFVIGKIKEDVKNHEDFVNIIVGGFQRRAGRSLENMVAGTLRYALDRGDITSDNLKLREKVKDTRGMLGKKDREYEYDILLSKGKDIVFEIKSCPDKEDIERFADKCELIIKEKCPDKNKIEKVLVTLDKSSEVVETCAENDIILV</sequence>
<evidence type="ECO:0000313" key="2">
    <source>
        <dbReference type="Proteomes" id="UP000738826"/>
    </source>
</evidence>
<organism evidence="1 2">
    <name type="scientific">Candidatus Altarchaeum hamiconexum</name>
    <dbReference type="NCBI Taxonomy" id="1803513"/>
    <lineage>
        <taxon>Archaea</taxon>
        <taxon>Candidatus Altarchaeota</taxon>
        <taxon>Candidatus Altiarchaeia</taxon>
        <taxon>Candidatus Altarchaeales</taxon>
        <taxon>Candidatus Altarchaeaceae</taxon>
        <taxon>Candidatus Altarchaeum</taxon>
    </lineage>
</organism>
<gene>
    <name evidence="1" type="ORF">GW779_00245</name>
</gene>
<reference evidence="1" key="1">
    <citation type="submission" date="2019-11" db="EMBL/GenBank/DDBJ databases">
        <title>Lipid analysis of CO2-rich subsurface aquifers suggests an autotrophy-based deep biosphere with lysolipids enriched in CPR bacteria.</title>
        <authorList>
            <person name="Probst A.J."/>
            <person name="Elling F.J."/>
            <person name="Castelle C.J."/>
            <person name="Zhu Q."/>
            <person name="Elvert M."/>
            <person name="Birarda G."/>
            <person name="Holman H.-Y."/>
            <person name="Lane K.R."/>
            <person name="Ladd B."/>
            <person name="Ryan M.C."/>
            <person name="Woyke T."/>
            <person name="Hinrichs K.-U."/>
            <person name="Banfield J.F."/>
        </authorList>
    </citation>
    <scope>NUCLEOTIDE SEQUENCE</scope>
    <source>
        <strain evidence="1">CG_2015-04_33_537</strain>
    </source>
</reference>
<proteinExistence type="predicted"/>
<dbReference type="Gene3D" id="3.90.20.10">
    <property type="match status" value="2"/>
</dbReference>
<protein>
    <recommendedName>
        <fullName evidence="3">DUF3782 domain-containing protein</fullName>
    </recommendedName>
</protein>
<dbReference type="Proteomes" id="UP000738826">
    <property type="component" value="Unassembled WGS sequence"/>
</dbReference>
<evidence type="ECO:0000313" key="1">
    <source>
        <dbReference type="EMBL" id="NCS90844.1"/>
    </source>
</evidence>
<comment type="caution">
    <text evidence="1">The sequence shown here is derived from an EMBL/GenBank/DDBJ whole genome shotgun (WGS) entry which is preliminary data.</text>
</comment>
<name>A0A8J8CFF0_9ARCH</name>
<accession>A0A8J8CFF0</accession>